<dbReference type="AlphaFoldDB" id="A0AA36BHS3"/>
<accession>A0AA36BHS3</accession>
<evidence type="ECO:0000313" key="2">
    <source>
        <dbReference type="Proteomes" id="UP001162480"/>
    </source>
</evidence>
<gene>
    <name evidence="1" type="ORF">OCTVUL_1B009875</name>
</gene>
<sequence length="102" mass="11694">MALVTQNTEHETAVGGDFRIEHIFRTRRFTSGADGARFVHKHSREISGRRGKPEREINIAALKGVPKKTSPIMKVEPFDLHKTPGYRRIVDKSYPKCDNRIH</sequence>
<protein>
    <submittedName>
        <fullName evidence="1">Uncharacterized protein</fullName>
    </submittedName>
</protein>
<proteinExistence type="predicted"/>
<dbReference type="EMBL" id="OX597828">
    <property type="protein sequence ID" value="CAI9733637.1"/>
    <property type="molecule type" value="Genomic_DNA"/>
</dbReference>
<evidence type="ECO:0000313" key="1">
    <source>
        <dbReference type="EMBL" id="CAI9733637.1"/>
    </source>
</evidence>
<reference evidence="1" key="1">
    <citation type="submission" date="2023-08" db="EMBL/GenBank/DDBJ databases">
        <authorList>
            <person name="Alioto T."/>
            <person name="Alioto T."/>
            <person name="Gomez Garrido J."/>
        </authorList>
    </citation>
    <scope>NUCLEOTIDE SEQUENCE</scope>
</reference>
<keyword evidence="2" id="KW-1185">Reference proteome</keyword>
<dbReference type="Proteomes" id="UP001162480">
    <property type="component" value="Chromosome 15"/>
</dbReference>
<name>A0AA36BHS3_OCTVU</name>
<organism evidence="1 2">
    <name type="scientific">Octopus vulgaris</name>
    <name type="common">Common octopus</name>
    <dbReference type="NCBI Taxonomy" id="6645"/>
    <lineage>
        <taxon>Eukaryota</taxon>
        <taxon>Metazoa</taxon>
        <taxon>Spiralia</taxon>
        <taxon>Lophotrochozoa</taxon>
        <taxon>Mollusca</taxon>
        <taxon>Cephalopoda</taxon>
        <taxon>Coleoidea</taxon>
        <taxon>Octopodiformes</taxon>
        <taxon>Octopoda</taxon>
        <taxon>Incirrata</taxon>
        <taxon>Octopodidae</taxon>
        <taxon>Octopus</taxon>
    </lineage>
</organism>